<feature type="compositionally biased region" description="Low complexity" evidence="12">
    <location>
        <begin position="456"/>
        <end position="466"/>
    </location>
</feature>
<evidence type="ECO:0000256" key="10">
    <source>
        <dbReference type="ARBA" id="ARBA00023242"/>
    </source>
</evidence>
<keyword evidence="6" id="KW-0677">Repeat</keyword>
<evidence type="ECO:0000256" key="5">
    <source>
        <dbReference type="ARBA" id="ARBA00022618"/>
    </source>
</evidence>
<keyword evidence="8" id="KW-0112">Calmodulin-binding</keyword>
<name>B4JEI7_DROGR</name>
<dbReference type="PROSITE" id="PS50096">
    <property type="entry name" value="IQ"/>
    <property type="match status" value="3"/>
</dbReference>
<dbReference type="GO" id="GO:0005813">
    <property type="term" value="C:centrosome"/>
    <property type="evidence" value="ECO:0007669"/>
    <property type="project" value="EnsemblMetazoa"/>
</dbReference>
<dbReference type="GO" id="GO:0005516">
    <property type="term" value="F:calmodulin binding"/>
    <property type="evidence" value="ECO:0007669"/>
    <property type="project" value="UniProtKB-KW"/>
</dbReference>
<dbReference type="GO" id="GO:0007052">
    <property type="term" value="P:mitotic spindle organization"/>
    <property type="evidence" value="ECO:0007669"/>
    <property type="project" value="EnsemblMetazoa"/>
</dbReference>
<feature type="region of interest" description="Disordered" evidence="12">
    <location>
        <begin position="456"/>
        <end position="486"/>
    </location>
</feature>
<dbReference type="InterPro" id="IPR036872">
    <property type="entry name" value="CH_dom_sf"/>
</dbReference>
<dbReference type="GO" id="GO:0048132">
    <property type="term" value="P:female germ-line stem cell asymmetric division"/>
    <property type="evidence" value="ECO:0007669"/>
    <property type="project" value="EnsemblMetazoa"/>
</dbReference>
<gene>
    <name evidence="14" type="primary">Dgri\GH18447</name>
    <name evidence="14" type="ORF">Dgri_GH18447</name>
</gene>
<dbReference type="InterPro" id="IPR000048">
    <property type="entry name" value="IQ_motif_EF-hand-BS"/>
</dbReference>
<dbReference type="GO" id="GO:0030954">
    <property type="term" value="P:astral microtubule nucleation"/>
    <property type="evidence" value="ECO:0007669"/>
    <property type="project" value="EnsemblMetazoa"/>
</dbReference>
<evidence type="ECO:0000313" key="14">
    <source>
        <dbReference type="EMBL" id="EDV93118.1"/>
    </source>
</evidence>
<dbReference type="Pfam" id="PF00612">
    <property type="entry name" value="IQ"/>
    <property type="match status" value="3"/>
</dbReference>
<dbReference type="SUPFAM" id="SSF47576">
    <property type="entry name" value="Calponin-homology domain, CH-domain"/>
    <property type="match status" value="1"/>
</dbReference>
<dbReference type="GO" id="GO:0051295">
    <property type="term" value="P:establishment of meiotic spindle localization"/>
    <property type="evidence" value="ECO:0007669"/>
    <property type="project" value="EnsemblMetazoa"/>
</dbReference>
<dbReference type="PANTHER" id="PTHR22706">
    <property type="entry name" value="ASSEMBLY FACTOR FOR SPINDLE MICROTUBULES"/>
    <property type="match status" value="1"/>
</dbReference>
<evidence type="ECO:0000256" key="1">
    <source>
        <dbReference type="ARBA" id="ARBA00004123"/>
    </source>
</evidence>
<dbReference type="HOGENOM" id="CLU_231302_0_0_1"/>
<evidence type="ECO:0000256" key="4">
    <source>
        <dbReference type="ARBA" id="ARBA00022553"/>
    </source>
</evidence>
<evidence type="ECO:0000256" key="7">
    <source>
        <dbReference type="ARBA" id="ARBA00022776"/>
    </source>
</evidence>
<dbReference type="FunFam" id="1.10.418.10:FF:000051">
    <property type="entry name" value="Abnormal spindle-like microcephaly-associated protein homolog"/>
    <property type="match status" value="1"/>
</dbReference>
<reference evidence="14 15" key="1">
    <citation type="journal article" date="2007" name="Nature">
        <title>Evolution of genes and genomes on the Drosophila phylogeny.</title>
        <authorList>
            <consortium name="Drosophila 12 Genomes Consortium"/>
            <person name="Clark A.G."/>
            <person name="Eisen M.B."/>
            <person name="Smith D.R."/>
            <person name="Bergman C.M."/>
            <person name="Oliver B."/>
            <person name="Markow T.A."/>
            <person name="Kaufman T.C."/>
            <person name="Kellis M."/>
            <person name="Gelbart W."/>
            <person name="Iyer V.N."/>
            <person name="Pollard D.A."/>
            <person name="Sackton T.B."/>
            <person name="Larracuente A.M."/>
            <person name="Singh N.D."/>
            <person name="Abad J.P."/>
            <person name="Abt D.N."/>
            <person name="Adryan B."/>
            <person name="Aguade M."/>
            <person name="Akashi H."/>
            <person name="Anderson W.W."/>
            <person name="Aquadro C.F."/>
            <person name="Ardell D.H."/>
            <person name="Arguello R."/>
            <person name="Artieri C.G."/>
            <person name="Barbash D.A."/>
            <person name="Barker D."/>
            <person name="Barsanti P."/>
            <person name="Batterham P."/>
            <person name="Batzoglou S."/>
            <person name="Begun D."/>
            <person name="Bhutkar A."/>
            <person name="Blanco E."/>
            <person name="Bosak S.A."/>
            <person name="Bradley R.K."/>
            <person name="Brand A.D."/>
            <person name="Brent M.R."/>
            <person name="Brooks A.N."/>
            <person name="Brown R.H."/>
            <person name="Butlin R.K."/>
            <person name="Caggese C."/>
            <person name="Calvi B.R."/>
            <person name="Bernardo de Carvalho A."/>
            <person name="Caspi A."/>
            <person name="Castrezana S."/>
            <person name="Celniker S.E."/>
            <person name="Chang J.L."/>
            <person name="Chapple C."/>
            <person name="Chatterji S."/>
            <person name="Chinwalla A."/>
            <person name="Civetta A."/>
            <person name="Clifton S.W."/>
            <person name="Comeron J.M."/>
            <person name="Costello J.C."/>
            <person name="Coyne J.A."/>
            <person name="Daub J."/>
            <person name="David R.G."/>
            <person name="Delcher A.L."/>
            <person name="Delehaunty K."/>
            <person name="Do C.B."/>
            <person name="Ebling H."/>
            <person name="Edwards K."/>
            <person name="Eickbush T."/>
            <person name="Evans J.D."/>
            <person name="Filipski A."/>
            <person name="Findeiss S."/>
            <person name="Freyhult E."/>
            <person name="Fulton L."/>
            <person name="Fulton R."/>
            <person name="Garcia A.C."/>
            <person name="Gardiner A."/>
            <person name="Garfield D.A."/>
            <person name="Garvin B.E."/>
            <person name="Gibson G."/>
            <person name="Gilbert D."/>
            <person name="Gnerre S."/>
            <person name="Godfrey J."/>
            <person name="Good R."/>
            <person name="Gotea V."/>
            <person name="Gravely B."/>
            <person name="Greenberg A.J."/>
            <person name="Griffiths-Jones S."/>
            <person name="Gross S."/>
            <person name="Guigo R."/>
            <person name="Gustafson E.A."/>
            <person name="Haerty W."/>
            <person name="Hahn M.W."/>
            <person name="Halligan D.L."/>
            <person name="Halpern A.L."/>
            <person name="Halter G.M."/>
            <person name="Han M.V."/>
            <person name="Heger A."/>
            <person name="Hillier L."/>
            <person name="Hinrichs A.S."/>
            <person name="Holmes I."/>
            <person name="Hoskins R.A."/>
            <person name="Hubisz M.J."/>
            <person name="Hultmark D."/>
            <person name="Huntley M.A."/>
            <person name="Jaffe D.B."/>
            <person name="Jagadeeshan S."/>
            <person name="Jeck W.R."/>
            <person name="Johnson J."/>
            <person name="Jones C.D."/>
            <person name="Jordan W.C."/>
            <person name="Karpen G.H."/>
            <person name="Kataoka E."/>
            <person name="Keightley P.D."/>
            <person name="Kheradpour P."/>
            <person name="Kirkness E.F."/>
            <person name="Koerich L.B."/>
            <person name="Kristiansen K."/>
            <person name="Kudrna D."/>
            <person name="Kulathinal R.J."/>
            <person name="Kumar S."/>
            <person name="Kwok R."/>
            <person name="Lander E."/>
            <person name="Langley C.H."/>
            <person name="Lapoint R."/>
            <person name="Lazzaro B.P."/>
            <person name="Lee S.J."/>
            <person name="Levesque L."/>
            <person name="Li R."/>
            <person name="Lin C.F."/>
            <person name="Lin M.F."/>
            <person name="Lindblad-Toh K."/>
            <person name="Llopart A."/>
            <person name="Long M."/>
            <person name="Low L."/>
            <person name="Lozovsky E."/>
            <person name="Lu J."/>
            <person name="Luo M."/>
            <person name="Machado C.A."/>
            <person name="Makalowski W."/>
            <person name="Marzo M."/>
            <person name="Matsuda M."/>
            <person name="Matzkin L."/>
            <person name="McAllister B."/>
            <person name="McBride C.S."/>
            <person name="McKernan B."/>
            <person name="McKernan K."/>
            <person name="Mendez-Lago M."/>
            <person name="Minx P."/>
            <person name="Mollenhauer M.U."/>
            <person name="Montooth K."/>
            <person name="Mount S.M."/>
            <person name="Mu X."/>
            <person name="Myers E."/>
            <person name="Negre B."/>
            <person name="Newfeld S."/>
            <person name="Nielsen R."/>
            <person name="Noor M.A."/>
            <person name="O'Grady P."/>
            <person name="Pachter L."/>
            <person name="Papaceit M."/>
            <person name="Parisi M.J."/>
            <person name="Parisi M."/>
            <person name="Parts L."/>
            <person name="Pedersen J.S."/>
            <person name="Pesole G."/>
            <person name="Phillippy A.M."/>
            <person name="Ponting C.P."/>
            <person name="Pop M."/>
            <person name="Porcelli D."/>
            <person name="Powell J.R."/>
            <person name="Prohaska S."/>
            <person name="Pruitt K."/>
            <person name="Puig M."/>
            <person name="Quesneville H."/>
            <person name="Ram K.R."/>
            <person name="Rand D."/>
            <person name="Rasmussen M.D."/>
            <person name="Reed L.K."/>
            <person name="Reenan R."/>
            <person name="Reily A."/>
            <person name="Remington K.A."/>
            <person name="Rieger T.T."/>
            <person name="Ritchie M.G."/>
            <person name="Robin C."/>
            <person name="Rogers Y.H."/>
            <person name="Rohde C."/>
            <person name="Rozas J."/>
            <person name="Rubenfield M.J."/>
            <person name="Ruiz A."/>
            <person name="Russo S."/>
            <person name="Salzberg S.L."/>
            <person name="Sanchez-Gracia A."/>
            <person name="Saranga D.J."/>
            <person name="Sato H."/>
            <person name="Schaeffer S.W."/>
            <person name="Schatz M.C."/>
            <person name="Schlenke T."/>
            <person name="Schwartz R."/>
            <person name="Segarra C."/>
            <person name="Singh R.S."/>
            <person name="Sirot L."/>
            <person name="Sirota M."/>
            <person name="Sisneros N.B."/>
            <person name="Smith C.D."/>
            <person name="Smith T.F."/>
            <person name="Spieth J."/>
            <person name="Stage D.E."/>
            <person name="Stark A."/>
            <person name="Stephan W."/>
            <person name="Strausberg R.L."/>
            <person name="Strempel S."/>
            <person name="Sturgill D."/>
            <person name="Sutton G."/>
            <person name="Sutton G.G."/>
            <person name="Tao W."/>
            <person name="Teichmann S."/>
            <person name="Tobari Y.N."/>
            <person name="Tomimura Y."/>
            <person name="Tsolas J.M."/>
            <person name="Valente V.L."/>
            <person name="Venter E."/>
            <person name="Venter J.C."/>
            <person name="Vicario S."/>
            <person name="Vieira F.G."/>
            <person name="Vilella A.J."/>
            <person name="Villasante A."/>
            <person name="Walenz B."/>
            <person name="Wang J."/>
            <person name="Wasserman M."/>
            <person name="Watts T."/>
            <person name="Wilson D."/>
            <person name="Wilson R.K."/>
            <person name="Wing R.A."/>
            <person name="Wolfner M.F."/>
            <person name="Wong A."/>
            <person name="Wong G.K."/>
            <person name="Wu C.I."/>
            <person name="Wu G."/>
            <person name="Yamamoto D."/>
            <person name="Yang H.P."/>
            <person name="Yang S.P."/>
            <person name="Yorke J.A."/>
            <person name="Yoshida K."/>
            <person name="Zdobnov E."/>
            <person name="Zhang P."/>
            <person name="Zhang Y."/>
            <person name="Zimin A.V."/>
            <person name="Baldwin J."/>
            <person name="Abdouelleil A."/>
            <person name="Abdulkadir J."/>
            <person name="Abebe A."/>
            <person name="Abera B."/>
            <person name="Abreu J."/>
            <person name="Acer S.C."/>
            <person name="Aftuck L."/>
            <person name="Alexander A."/>
            <person name="An P."/>
            <person name="Anderson E."/>
            <person name="Anderson S."/>
            <person name="Arachi H."/>
            <person name="Azer M."/>
            <person name="Bachantsang P."/>
            <person name="Barry A."/>
            <person name="Bayul T."/>
            <person name="Berlin A."/>
            <person name="Bessette D."/>
            <person name="Bloom T."/>
            <person name="Blye J."/>
            <person name="Boguslavskiy L."/>
            <person name="Bonnet C."/>
            <person name="Boukhgalter B."/>
            <person name="Bourzgui I."/>
            <person name="Brown A."/>
            <person name="Cahill P."/>
            <person name="Channer S."/>
            <person name="Cheshatsang Y."/>
            <person name="Chuda L."/>
            <person name="Citroen M."/>
            <person name="Collymore A."/>
            <person name="Cooke P."/>
            <person name="Costello M."/>
            <person name="D'Aco K."/>
            <person name="Daza R."/>
            <person name="De Haan G."/>
            <person name="DeGray S."/>
            <person name="DeMaso C."/>
            <person name="Dhargay N."/>
            <person name="Dooley K."/>
            <person name="Dooley E."/>
            <person name="Doricent M."/>
            <person name="Dorje P."/>
            <person name="Dorjee K."/>
            <person name="Dupes A."/>
            <person name="Elong R."/>
            <person name="Falk J."/>
            <person name="Farina A."/>
            <person name="Faro S."/>
            <person name="Ferguson D."/>
            <person name="Fisher S."/>
            <person name="Foley C.D."/>
            <person name="Franke A."/>
            <person name="Friedrich D."/>
            <person name="Gadbois L."/>
            <person name="Gearin G."/>
            <person name="Gearin C.R."/>
            <person name="Giannoukos G."/>
            <person name="Goode T."/>
            <person name="Graham J."/>
            <person name="Grandbois E."/>
            <person name="Grewal S."/>
            <person name="Gyaltsen K."/>
            <person name="Hafez N."/>
            <person name="Hagos B."/>
            <person name="Hall J."/>
            <person name="Henson C."/>
            <person name="Hollinger A."/>
            <person name="Honan T."/>
            <person name="Huard M.D."/>
            <person name="Hughes L."/>
            <person name="Hurhula B."/>
            <person name="Husby M.E."/>
            <person name="Kamat A."/>
            <person name="Kanga B."/>
            <person name="Kashin S."/>
            <person name="Khazanovich D."/>
            <person name="Kisner P."/>
            <person name="Lance K."/>
            <person name="Lara M."/>
            <person name="Lee W."/>
            <person name="Lennon N."/>
            <person name="Letendre F."/>
            <person name="LeVine R."/>
            <person name="Lipovsky A."/>
            <person name="Liu X."/>
            <person name="Liu J."/>
            <person name="Liu S."/>
            <person name="Lokyitsang T."/>
            <person name="Lokyitsang Y."/>
            <person name="Lubonja R."/>
            <person name="Lui A."/>
            <person name="MacDonald P."/>
            <person name="Magnisalis V."/>
            <person name="Maru K."/>
            <person name="Matthews C."/>
            <person name="McCusker W."/>
            <person name="McDonough S."/>
            <person name="Mehta T."/>
            <person name="Meldrim J."/>
            <person name="Meneus L."/>
            <person name="Mihai O."/>
            <person name="Mihalev A."/>
            <person name="Mihova T."/>
            <person name="Mittelman R."/>
            <person name="Mlenga V."/>
            <person name="Montmayeur A."/>
            <person name="Mulrain L."/>
            <person name="Navidi A."/>
            <person name="Naylor J."/>
            <person name="Negash T."/>
            <person name="Nguyen T."/>
            <person name="Nguyen N."/>
            <person name="Nicol R."/>
            <person name="Norbu C."/>
            <person name="Norbu N."/>
            <person name="Novod N."/>
            <person name="O'Neill B."/>
            <person name="Osman S."/>
            <person name="Markiewicz E."/>
            <person name="Oyono O.L."/>
            <person name="Patti C."/>
            <person name="Phunkhang P."/>
            <person name="Pierre F."/>
            <person name="Priest M."/>
            <person name="Raghuraman S."/>
            <person name="Rege F."/>
            <person name="Reyes R."/>
            <person name="Rise C."/>
            <person name="Rogov P."/>
            <person name="Ross K."/>
            <person name="Ryan E."/>
            <person name="Settipalli S."/>
            <person name="Shea T."/>
            <person name="Sherpa N."/>
            <person name="Shi L."/>
            <person name="Shih D."/>
            <person name="Sparrow T."/>
            <person name="Spaulding J."/>
            <person name="Stalker J."/>
            <person name="Stange-Thomann N."/>
            <person name="Stavropoulos S."/>
            <person name="Stone C."/>
            <person name="Strader C."/>
            <person name="Tesfaye S."/>
            <person name="Thomson T."/>
            <person name="Thoulutsang Y."/>
            <person name="Thoulutsang D."/>
            <person name="Topham K."/>
            <person name="Topping I."/>
            <person name="Tsamla T."/>
            <person name="Vassiliev H."/>
            <person name="Vo A."/>
            <person name="Wangchuk T."/>
            <person name="Wangdi T."/>
            <person name="Weiand M."/>
            <person name="Wilkinson J."/>
            <person name="Wilson A."/>
            <person name="Yadav S."/>
            <person name="Young G."/>
            <person name="Yu Q."/>
            <person name="Zembek L."/>
            <person name="Zhong D."/>
            <person name="Zimmer A."/>
            <person name="Zwirko Z."/>
            <person name="Jaffe D.B."/>
            <person name="Alvarez P."/>
            <person name="Brockman W."/>
            <person name="Butler J."/>
            <person name="Chin C."/>
            <person name="Gnerre S."/>
            <person name="Grabherr M."/>
            <person name="Kleber M."/>
            <person name="Mauceli E."/>
            <person name="MacCallum I."/>
        </authorList>
    </citation>
    <scope>NUCLEOTIDE SEQUENCE [LARGE SCALE GENOMIC DNA]</scope>
    <source>
        <strain evidence="15">Tucson 15287-2541.00</strain>
    </source>
</reference>
<dbReference type="PANTHER" id="PTHR22706:SF1">
    <property type="entry name" value="ASSEMBLY FACTOR FOR SPINDLE MICROTUBULES"/>
    <property type="match status" value="1"/>
</dbReference>
<feature type="region of interest" description="Disordered" evidence="12">
    <location>
        <begin position="512"/>
        <end position="558"/>
    </location>
</feature>
<dbReference type="STRING" id="7222.B4JEI7"/>
<dbReference type="PhylomeDB" id="B4JEI7"/>
<evidence type="ECO:0000256" key="8">
    <source>
        <dbReference type="ARBA" id="ARBA00022860"/>
    </source>
</evidence>
<dbReference type="OrthoDB" id="2148418at2759"/>
<dbReference type="GO" id="GO:0005875">
    <property type="term" value="C:microtubule associated complex"/>
    <property type="evidence" value="ECO:0007669"/>
    <property type="project" value="EnsemblMetazoa"/>
</dbReference>
<evidence type="ECO:0000256" key="12">
    <source>
        <dbReference type="SAM" id="MobiDB-lite"/>
    </source>
</evidence>
<dbReference type="eggNOG" id="KOG0165">
    <property type="taxonomic scope" value="Eukaryota"/>
</dbReference>
<dbReference type="OMA" id="DFGIIRY"/>
<feature type="compositionally biased region" description="Low complexity" evidence="12">
    <location>
        <begin position="476"/>
        <end position="486"/>
    </location>
</feature>
<evidence type="ECO:0000256" key="3">
    <source>
        <dbReference type="ARBA" id="ARBA00022490"/>
    </source>
</evidence>
<dbReference type="GO" id="GO:0008017">
    <property type="term" value="F:microtubule binding"/>
    <property type="evidence" value="ECO:0007669"/>
    <property type="project" value="EnsemblMetazoa"/>
</dbReference>
<dbReference type="InParanoid" id="B4JEI7"/>
<dbReference type="CDD" id="cd21223">
    <property type="entry name" value="CH_ASPM_rpt1"/>
    <property type="match status" value="1"/>
</dbReference>
<keyword evidence="4" id="KW-0597">Phosphoprotein</keyword>
<dbReference type="InterPro" id="IPR031549">
    <property type="entry name" value="ASH"/>
</dbReference>
<dbReference type="GO" id="GO:0007097">
    <property type="term" value="P:nuclear migration"/>
    <property type="evidence" value="ECO:0007669"/>
    <property type="project" value="EnsemblMetazoa"/>
</dbReference>
<dbReference type="KEGG" id="dgr:6564457"/>
<keyword evidence="5" id="KW-0132">Cell division</keyword>
<dbReference type="InterPro" id="IPR051185">
    <property type="entry name" value="ASPM"/>
</dbReference>
<dbReference type="PROSITE" id="PS50021">
    <property type="entry name" value="CH"/>
    <property type="match status" value="1"/>
</dbReference>
<dbReference type="EMBL" id="CH916369">
    <property type="protein sequence ID" value="EDV93118.1"/>
    <property type="molecule type" value="Genomic_DNA"/>
</dbReference>
<dbReference type="GO" id="GO:0005634">
    <property type="term" value="C:nucleus"/>
    <property type="evidence" value="ECO:0007669"/>
    <property type="project" value="UniProtKB-SubCell"/>
</dbReference>
<dbReference type="FunCoup" id="B4JEI7">
    <property type="interactions" value="72"/>
</dbReference>
<dbReference type="SMART" id="SM00033">
    <property type="entry name" value="CH"/>
    <property type="match status" value="1"/>
</dbReference>
<keyword evidence="7" id="KW-0498">Mitosis</keyword>
<evidence type="ECO:0000256" key="6">
    <source>
        <dbReference type="ARBA" id="ARBA00022737"/>
    </source>
</evidence>
<dbReference type="Gene3D" id="1.10.418.10">
    <property type="entry name" value="Calponin-like domain"/>
    <property type="match status" value="1"/>
</dbReference>
<keyword evidence="10" id="KW-0539">Nucleus</keyword>
<accession>B4JEI7</accession>
<dbReference type="GO" id="GO:0000132">
    <property type="term" value="P:establishment of mitotic spindle orientation"/>
    <property type="evidence" value="ECO:0007669"/>
    <property type="project" value="EnsemblMetazoa"/>
</dbReference>
<dbReference type="Pfam" id="PF15780">
    <property type="entry name" value="ASH"/>
    <property type="match status" value="1"/>
</dbReference>
<dbReference type="Gene3D" id="1.20.5.190">
    <property type="match status" value="2"/>
</dbReference>
<dbReference type="InterPro" id="IPR001715">
    <property type="entry name" value="CH_dom"/>
</dbReference>
<dbReference type="GO" id="GO:0007282">
    <property type="term" value="P:cystoblast division"/>
    <property type="evidence" value="ECO:0007669"/>
    <property type="project" value="EnsemblMetazoa"/>
</dbReference>
<dbReference type="GO" id="GO:0051383">
    <property type="term" value="P:kinetochore organization"/>
    <property type="evidence" value="ECO:0007669"/>
    <property type="project" value="EnsemblMetazoa"/>
</dbReference>
<evidence type="ECO:0000256" key="11">
    <source>
        <dbReference type="ARBA" id="ARBA00023306"/>
    </source>
</evidence>
<dbReference type="GO" id="GO:0030723">
    <property type="term" value="P:ovarian fusome organization"/>
    <property type="evidence" value="ECO:0007669"/>
    <property type="project" value="EnsemblMetazoa"/>
</dbReference>
<feature type="domain" description="Calponin-homology (CH)" evidence="13">
    <location>
        <begin position="872"/>
        <end position="1004"/>
    </location>
</feature>
<dbReference type="GO" id="GO:0005737">
    <property type="term" value="C:cytoplasm"/>
    <property type="evidence" value="ECO:0007669"/>
    <property type="project" value="UniProtKB-SubCell"/>
</dbReference>
<dbReference type="GO" id="GO:0030706">
    <property type="term" value="P:germarium-derived oocyte differentiation"/>
    <property type="evidence" value="ECO:0007669"/>
    <property type="project" value="EnsemblMetazoa"/>
</dbReference>
<dbReference type="SMART" id="SM00015">
    <property type="entry name" value="IQ"/>
    <property type="match status" value="14"/>
</dbReference>
<dbReference type="GO" id="GO:0051642">
    <property type="term" value="P:centrosome localization"/>
    <property type="evidence" value="ECO:0007669"/>
    <property type="project" value="EnsemblMetazoa"/>
</dbReference>
<dbReference type="GO" id="GO:0048854">
    <property type="term" value="P:brain morphogenesis"/>
    <property type="evidence" value="ECO:0007669"/>
    <property type="project" value="EnsemblMetazoa"/>
</dbReference>
<evidence type="ECO:0000256" key="9">
    <source>
        <dbReference type="ARBA" id="ARBA00023054"/>
    </source>
</evidence>
<dbReference type="Proteomes" id="UP000001070">
    <property type="component" value="Unassembled WGS sequence"/>
</dbReference>
<proteinExistence type="predicted"/>
<keyword evidence="3" id="KW-0963">Cytoplasm</keyword>
<dbReference type="GO" id="GO:0030036">
    <property type="term" value="P:actin cytoskeleton organization"/>
    <property type="evidence" value="ECO:0007669"/>
    <property type="project" value="EnsemblMetazoa"/>
</dbReference>
<evidence type="ECO:0000259" key="13">
    <source>
        <dbReference type="PROSITE" id="PS50021"/>
    </source>
</evidence>
<evidence type="ECO:0000313" key="15">
    <source>
        <dbReference type="Proteomes" id="UP000001070"/>
    </source>
</evidence>
<keyword evidence="9" id="KW-0175">Coiled coil</keyword>
<evidence type="ECO:0000256" key="2">
    <source>
        <dbReference type="ARBA" id="ARBA00004496"/>
    </source>
</evidence>
<protein>
    <submittedName>
        <fullName evidence="14">GH18447</fullName>
    </submittedName>
</protein>
<dbReference type="GO" id="GO:0000922">
    <property type="term" value="C:spindle pole"/>
    <property type="evidence" value="ECO:0007669"/>
    <property type="project" value="EnsemblMetazoa"/>
</dbReference>
<organism evidence="15">
    <name type="scientific">Drosophila grimshawi</name>
    <name type="common">Hawaiian fruit fly</name>
    <name type="synonym">Idiomyia grimshawi</name>
    <dbReference type="NCBI Taxonomy" id="7222"/>
    <lineage>
        <taxon>Eukaryota</taxon>
        <taxon>Metazoa</taxon>
        <taxon>Ecdysozoa</taxon>
        <taxon>Arthropoda</taxon>
        <taxon>Hexapoda</taxon>
        <taxon>Insecta</taxon>
        <taxon>Pterygota</taxon>
        <taxon>Neoptera</taxon>
        <taxon>Endopterygota</taxon>
        <taxon>Diptera</taxon>
        <taxon>Brachycera</taxon>
        <taxon>Muscomorpha</taxon>
        <taxon>Ephydroidea</taxon>
        <taxon>Drosophilidae</taxon>
        <taxon>Drosophila</taxon>
        <taxon>Hawaiian Drosophila</taxon>
    </lineage>
</organism>
<comment type="subcellular location">
    <subcellularLocation>
        <location evidence="2">Cytoplasm</location>
    </subcellularLocation>
    <subcellularLocation>
        <location evidence="1">Nucleus</location>
    </subcellularLocation>
</comment>
<keyword evidence="11" id="KW-0131">Cell cycle</keyword>
<dbReference type="GO" id="GO:0032027">
    <property type="term" value="F:myosin light chain binding"/>
    <property type="evidence" value="ECO:0007669"/>
    <property type="project" value="EnsemblMetazoa"/>
</dbReference>
<dbReference type="GO" id="GO:0051298">
    <property type="term" value="P:centrosome duplication"/>
    <property type="evidence" value="ECO:0007669"/>
    <property type="project" value="EnsemblMetazoa"/>
</dbReference>
<dbReference type="SMR" id="B4JEI7"/>
<sequence length="1982" mass="233673">MSAFEVTVTPSRLKQKKRIEGREPAVVVMAPFSAKAIVQFEDVPITKTAKRIVRVLNPSDDDIEVKVTKAIREEHNLSLEWMEKTVPAFDEVSMELVWNPQLEIACKETLQLVDNRNFRKDVMIILKSKCNQPARTTRKFPTVGKTLHLKSPTGNSSKTHKTLAATANHHKRRMSMSSAAAASSSSSSTVIKQSVAVRAVNRWSTAETKAPLSERNAFKAAPPTRDAFEVKSFLSPKERQCKENVSPMTPANVFNLIDNMQFTPMTEKIGAAAATPLPDNLAAWPTPTLSIKSTHTRIANVELQPRRLGSALDDEQNLRTVNETFDVKRADVIEISVDTLDYSRTDQLLQTPTQVLNKTTTIVHGTQTRALACIREEDVSPPQFLTESPTKLPSGKVHDLKRDINVIGSPLRKYSESMKNLSLLSPQSKLGIQGSMPNLNEMLLPLRSIEQNRYFQQQAATAPQQPSYSKKLTVPSPNSSCSSEASTVSHPDMLFNQCEILAQSSRFNLHEVGGKQANSKPQEDVKQAISGQKRRSHELSFSDAPSNESLHRNETLTISPPKRQRFDASNLAPANASARAAKVWPRAQPKKFKLAQTMALLKKPATPRKMREQPATKLYDSDLYMQTCINPDPFAATTTADPFLASTMYLDEQAVERHQVDFRKWLNALVSIPADLDADTNSKIDVGKLFNEVRNKELSLAPTKEEQSMNYLTKFRLESLRRAAVQLFFSEEMRLPCSKVAVYVQKQALRIRSDRNLHLDVVMQRTILELLLCFNPLWLRLGLEVVFGEKLHLQSNRDIVGLSTFILNRLFRNRSEEQKFSKAYTLTEEYAETIKKHTLQKILFLLLFLDLAKQRRIIKHNPCLFVKKSPHKETKEILQRFSSELLANLGDITRELRRLGYVLQHKQTFLDEFDYAFSNLAVDLRDGVRLTRVMEVILLRDNLTQQLRVPAISRLQRIFNVKLALGALRDAQFELSGDISAADIVDGYREKTLSLLWQLCYKFRSPKFHAAACVLQQWWRRRWLYVFMRRRIRERAAIRIQAAFRGHQMRKYCKLYRVQRLQAVIVLQKYTRRYFAQKRLFLIYHSVVTIQVWWRAQRLGRQRRQHFRHLRQSAIFLQRIWRRRIFARKLLAAAQTARLQRDQKHQAAAACIQMHWRAYRLGKEQRRRYLRQQQLIVFVQRYVRSKWQMQHTRNQFLLLRQSTLVLQRRYRARLHMLQARRSYEQKRECIISLQRRWRAKLEMRRQLKCYRDLKRVTTLLQIKYRARIQMRLQRQEFVQLKAAAVVLQRRYRARLEMLRAQRNYAKDRQSIINLQRRWRATLEMRRQRHHYRQLKICSSWLQSKQRARMQMRRERHNFIQLKQATVILQQRWRARQLMHSQRQQFQQLRRVTINIQRRFRADKAMRFLRAKYRGTQTAVSCLQLHWRNYLLSKSQRQAYVELRLAAINVQRRYRAQLEMRRQRNSYQQLKLATIQVQRRYRAQLAMRKQRQEYQNQRALIVQIQQRYRAKLAMKTARQVYQRQRQAAISIQRRWRALLQMRLQRQNYQRMRNSSIILQRKWRATLEAQRQRQIFRQTVAKVRLLQRHVRATLLMRQQRQQYQHQRQAALILQRRFRARQTMLVARAHYQQLQSVTIWMQRKFRATRSMRQKRSEFLQLRRITIHLQQKFRGKRLMLQQQEQFRLLTSSIVDFQSRLRGYLARMRFQALMTPEMIEYLRQKRAAKVIQRYWRGYRIRRRQRHAGLIAIRKRLLHLRHQATAMNSVRAKVQDAVRILRGRFIASDALTVLNQLDRISRTVPHTLMCCSEFMSTFCYGIMAQAIRSEVDKQLIERCSRIILNLARYNSSTINTFQEGGLVTIAQMLMRWCDKDSEIFNTLCTLIWVFAHCPKKRRIIHDYMTDTEAIYMVRETKKLVARKEKMKQNARKTSASVIGRHGQQTPNFSPRALPSLQPDFGIIRSSPYTFISSVFAFDTILSKLNINV</sequence>
<keyword evidence="15" id="KW-1185">Reference proteome</keyword>